<evidence type="ECO:0000256" key="3">
    <source>
        <dbReference type="SAM" id="Phobius"/>
    </source>
</evidence>
<dbReference type="InterPro" id="IPR050248">
    <property type="entry name" value="Polysacc_deacetylase_ArnD"/>
</dbReference>
<dbReference type="EMBL" id="QEAO01000038">
    <property type="protein sequence ID" value="TPX31831.1"/>
    <property type="molecule type" value="Genomic_DNA"/>
</dbReference>
<dbReference type="InterPro" id="IPR011330">
    <property type="entry name" value="Glyco_hydro/deAcase_b/a-brl"/>
</dbReference>
<dbReference type="Gene3D" id="3.20.20.370">
    <property type="entry name" value="Glycoside hydrolase/deacetylase"/>
    <property type="match status" value="1"/>
</dbReference>
<dbReference type="Proteomes" id="UP000319731">
    <property type="component" value="Unassembled WGS sequence"/>
</dbReference>
<dbReference type="GO" id="GO:0016020">
    <property type="term" value="C:membrane"/>
    <property type="evidence" value="ECO:0007669"/>
    <property type="project" value="TreeGrafter"/>
</dbReference>
<comment type="caution">
    <text evidence="5">The sequence shown here is derived from an EMBL/GenBank/DDBJ whole genome shotgun (WGS) entry which is preliminary data.</text>
</comment>
<name>A0A507BXK6_9FUNG</name>
<dbReference type="Pfam" id="PF01522">
    <property type="entry name" value="Polysacc_deac_1"/>
    <property type="match status" value="1"/>
</dbReference>
<feature type="domain" description="NodB homology" evidence="4">
    <location>
        <begin position="162"/>
        <end position="356"/>
    </location>
</feature>
<dbReference type="PANTHER" id="PTHR10587:SF133">
    <property type="entry name" value="CHITIN DEACETYLASE 1-RELATED"/>
    <property type="match status" value="1"/>
</dbReference>
<dbReference type="GO" id="GO:0046872">
    <property type="term" value="F:metal ion binding"/>
    <property type="evidence" value="ECO:0007669"/>
    <property type="project" value="UniProtKB-KW"/>
</dbReference>
<keyword evidence="2" id="KW-0378">Hydrolase</keyword>
<dbReference type="GeneID" id="42006119"/>
<keyword evidence="3" id="KW-0472">Membrane</keyword>
<dbReference type="GO" id="GO:0004099">
    <property type="term" value="F:chitin deacetylase activity"/>
    <property type="evidence" value="ECO:0007669"/>
    <property type="project" value="TreeGrafter"/>
</dbReference>
<keyword evidence="3" id="KW-1133">Transmembrane helix</keyword>
<dbReference type="AlphaFoldDB" id="A0A507BXK6"/>
<dbReference type="SUPFAM" id="SSF88713">
    <property type="entry name" value="Glycoside hydrolase/deacetylase"/>
    <property type="match status" value="1"/>
</dbReference>
<dbReference type="GO" id="GO:0009272">
    <property type="term" value="P:fungal-type cell wall biogenesis"/>
    <property type="evidence" value="ECO:0007669"/>
    <property type="project" value="UniProtKB-ARBA"/>
</dbReference>
<organism evidence="5 6">
    <name type="scientific">Synchytrium microbalum</name>
    <dbReference type="NCBI Taxonomy" id="1806994"/>
    <lineage>
        <taxon>Eukaryota</taxon>
        <taxon>Fungi</taxon>
        <taxon>Fungi incertae sedis</taxon>
        <taxon>Chytridiomycota</taxon>
        <taxon>Chytridiomycota incertae sedis</taxon>
        <taxon>Chytridiomycetes</taxon>
        <taxon>Synchytriales</taxon>
        <taxon>Synchytriaceae</taxon>
        <taxon>Synchytrium</taxon>
    </lineage>
</organism>
<evidence type="ECO:0000313" key="5">
    <source>
        <dbReference type="EMBL" id="TPX31831.1"/>
    </source>
</evidence>
<keyword evidence="6" id="KW-1185">Reference proteome</keyword>
<dbReference type="PANTHER" id="PTHR10587">
    <property type="entry name" value="GLYCOSYL TRANSFERASE-RELATED"/>
    <property type="match status" value="1"/>
</dbReference>
<evidence type="ECO:0000259" key="4">
    <source>
        <dbReference type="PROSITE" id="PS51677"/>
    </source>
</evidence>
<evidence type="ECO:0000256" key="1">
    <source>
        <dbReference type="ARBA" id="ARBA00022723"/>
    </source>
</evidence>
<dbReference type="OrthoDB" id="407355at2759"/>
<dbReference type="RefSeq" id="XP_031023162.1">
    <property type="nucleotide sequence ID" value="XM_031170822.1"/>
</dbReference>
<protein>
    <recommendedName>
        <fullName evidence="4">NodB homology domain-containing protein</fullName>
    </recommendedName>
</protein>
<evidence type="ECO:0000313" key="6">
    <source>
        <dbReference type="Proteomes" id="UP000319731"/>
    </source>
</evidence>
<evidence type="ECO:0000256" key="2">
    <source>
        <dbReference type="ARBA" id="ARBA00022801"/>
    </source>
</evidence>
<reference evidence="5 6" key="1">
    <citation type="journal article" date="2019" name="Sci. Rep.">
        <title>Comparative genomics of chytrid fungi reveal insights into the obligate biotrophic and pathogenic lifestyle of Synchytrium endobioticum.</title>
        <authorList>
            <person name="van de Vossenberg B.T.L.H."/>
            <person name="Warris S."/>
            <person name="Nguyen H.D.T."/>
            <person name="van Gent-Pelzer M.P.E."/>
            <person name="Joly D.L."/>
            <person name="van de Geest H.C."/>
            <person name="Bonants P.J.M."/>
            <person name="Smith D.S."/>
            <person name="Levesque C.A."/>
            <person name="van der Lee T.A.J."/>
        </authorList>
    </citation>
    <scope>NUCLEOTIDE SEQUENCE [LARGE SCALE GENOMIC DNA]</scope>
    <source>
        <strain evidence="5 6">JEL517</strain>
    </source>
</reference>
<accession>A0A507BXK6</accession>
<dbReference type="InterPro" id="IPR002509">
    <property type="entry name" value="NODB_dom"/>
</dbReference>
<keyword evidence="1" id="KW-0479">Metal-binding</keyword>
<dbReference type="GO" id="GO:0005975">
    <property type="term" value="P:carbohydrate metabolic process"/>
    <property type="evidence" value="ECO:0007669"/>
    <property type="project" value="InterPro"/>
</dbReference>
<gene>
    <name evidence="5" type="ORF">SmJEL517_g04894</name>
</gene>
<dbReference type="STRING" id="1806994.A0A507BXK6"/>
<dbReference type="PROSITE" id="PS51677">
    <property type="entry name" value="NODB"/>
    <property type="match status" value="1"/>
</dbReference>
<feature type="transmembrane region" description="Helical" evidence="3">
    <location>
        <begin position="21"/>
        <end position="40"/>
    </location>
</feature>
<keyword evidence="3" id="KW-0812">Transmembrane</keyword>
<proteinExistence type="predicted"/>
<sequence>MAREKKSQQKVVQPTQSGVPWIRVAMIASGIIAVIALAIGQSGEILGPRFARSPIDVGRRALPTNVPAASTAQPSAWPSADQKNPINGVYLNDPIVQNALAYVQSVADPATLAIPPSTYINGAKVNYSADPSQTCYWPSNGCTRSSAGNWGPPDIVYCDKPGQWGLTFDDGPSYNIVNGSHYNDSRVLLNQLNSMNIKATFFIIGGYVTYWPAELQALASSGMQIAGHSWTHHPTTSLTNAQIVAEVMYTQAFIYKTTGLLPRYFRPPYGDIDDRARAIINALGFRIVVWDGNYDSLDSDGVTYDVALARIHSWFGIDQPIISLQHTLSGFTAGIAIQALKDIVAMGGISNQIMPVAQCLDDTLWYYGKPVTTWYNTCTQSSCPPPLGYSGHQASPGASPGTTQAAATQAVAGLLQVASDGYTRNEHEAIATAVMAVLLVCGMASM</sequence>